<feature type="compositionally biased region" description="Polar residues" evidence="1">
    <location>
        <begin position="22"/>
        <end position="39"/>
    </location>
</feature>
<evidence type="ECO:0000256" key="1">
    <source>
        <dbReference type="SAM" id="MobiDB-lite"/>
    </source>
</evidence>
<keyword evidence="3" id="KW-1185">Reference proteome</keyword>
<reference evidence="2 3" key="1">
    <citation type="journal article" date="2019" name="Nat. Plants">
        <title>Genome sequencing of Musa balbisiana reveals subgenome evolution and function divergence in polyploid bananas.</title>
        <authorList>
            <person name="Yao X."/>
        </authorList>
    </citation>
    <scope>NUCLEOTIDE SEQUENCE [LARGE SCALE GENOMIC DNA]</scope>
    <source>
        <strain evidence="3">cv. DH-PKW</strain>
        <tissue evidence="2">Leaves</tissue>
    </source>
</reference>
<dbReference type="Proteomes" id="UP000317650">
    <property type="component" value="Chromosome 8"/>
</dbReference>
<comment type="caution">
    <text evidence="2">The sequence shown here is derived from an EMBL/GenBank/DDBJ whole genome shotgun (WGS) entry which is preliminary data.</text>
</comment>
<feature type="region of interest" description="Disordered" evidence="1">
    <location>
        <begin position="19"/>
        <end position="44"/>
    </location>
</feature>
<gene>
    <name evidence="2" type="ORF">C4D60_Mb08t24190</name>
</gene>
<evidence type="ECO:0000313" key="2">
    <source>
        <dbReference type="EMBL" id="THU70362.1"/>
    </source>
</evidence>
<dbReference type="AlphaFoldDB" id="A0A4S8K641"/>
<evidence type="ECO:0000313" key="3">
    <source>
        <dbReference type="Proteomes" id="UP000317650"/>
    </source>
</evidence>
<organism evidence="2 3">
    <name type="scientific">Musa balbisiana</name>
    <name type="common">Banana</name>
    <dbReference type="NCBI Taxonomy" id="52838"/>
    <lineage>
        <taxon>Eukaryota</taxon>
        <taxon>Viridiplantae</taxon>
        <taxon>Streptophyta</taxon>
        <taxon>Embryophyta</taxon>
        <taxon>Tracheophyta</taxon>
        <taxon>Spermatophyta</taxon>
        <taxon>Magnoliopsida</taxon>
        <taxon>Liliopsida</taxon>
        <taxon>Zingiberales</taxon>
        <taxon>Musaceae</taxon>
        <taxon>Musa</taxon>
    </lineage>
</organism>
<sequence length="173" mass="18617">MAVVGPTVLFFLLGGAPRSRRTGQTAPVGSGANSNQTAASAGEGNGCQPPGSWFFCRFTLFPSFPTRLLNFTVFQDSVLPKVESKDNHQLQEKRVTNKEDAGELPAAVALLRFGFRVLRLGFGFGFSAALNWGDLRHQRIRHSSSSSASFVFLPCSCGGEKGMSGRSTEKAKK</sequence>
<dbReference type="EMBL" id="PYDT01000002">
    <property type="protein sequence ID" value="THU70362.1"/>
    <property type="molecule type" value="Genomic_DNA"/>
</dbReference>
<name>A0A4S8K641_MUSBA</name>
<proteinExistence type="predicted"/>
<protein>
    <submittedName>
        <fullName evidence="2">Uncharacterized protein</fullName>
    </submittedName>
</protein>
<accession>A0A4S8K641</accession>